<dbReference type="Proteomes" id="UP000037386">
    <property type="component" value="Unassembled WGS sequence"/>
</dbReference>
<dbReference type="InterPro" id="IPR049468">
    <property type="entry name" value="Restrct_endonuc-II-like_dom"/>
</dbReference>
<evidence type="ECO:0000313" key="2">
    <source>
        <dbReference type="EMBL" id="KOR75380.1"/>
    </source>
</evidence>
<evidence type="ECO:0000313" key="3">
    <source>
        <dbReference type="Proteomes" id="UP000037386"/>
    </source>
</evidence>
<name>A0A0M1N031_9MOLU</name>
<dbReference type="AlphaFoldDB" id="A0A0M1N031"/>
<comment type="caution">
    <text evidence="2">The sequence shown here is derived from an EMBL/GenBank/DDBJ whole genome shotgun (WGS) entry which is preliminary data.</text>
</comment>
<dbReference type="PATRIC" id="fig|479893.3.peg.443"/>
<accession>A0A0M1N031</accession>
<dbReference type="EMBL" id="LHCF01000010">
    <property type="protein sequence ID" value="KOR75380.1"/>
    <property type="molecule type" value="Genomic_DNA"/>
</dbReference>
<protein>
    <recommendedName>
        <fullName evidence="1">Restriction endonuclease type II-like domain-containing protein</fullName>
    </recommendedName>
</protein>
<dbReference type="STRING" id="479893.CPX_001640"/>
<gene>
    <name evidence="2" type="ORF">CPX_001640</name>
</gene>
<dbReference type="Pfam" id="PF18741">
    <property type="entry name" value="MTES_1575"/>
    <property type="match status" value="1"/>
</dbReference>
<proteinExistence type="predicted"/>
<organism evidence="2 3">
    <name type="scientific">Candidatus Phytoplasma pruni</name>
    <dbReference type="NCBI Taxonomy" id="479893"/>
    <lineage>
        <taxon>Bacteria</taxon>
        <taxon>Bacillati</taxon>
        <taxon>Mycoplasmatota</taxon>
        <taxon>Mollicutes</taxon>
        <taxon>Acholeplasmatales</taxon>
        <taxon>Acholeplasmataceae</taxon>
        <taxon>Candidatus Phytoplasma</taxon>
        <taxon>16SrIII (X-disease group)</taxon>
    </lineage>
</organism>
<feature type="domain" description="Restriction endonuclease type II-like" evidence="1">
    <location>
        <begin position="2"/>
        <end position="65"/>
    </location>
</feature>
<reference evidence="3" key="1">
    <citation type="submission" date="2015-05" db="EMBL/GenBank/DDBJ databases">
        <title>Draft genome sequence of 'Candidatus Phytoplasma Pruni' strain CX, a plant pathogenic bacterium.</title>
        <authorList>
            <person name="Lee I.-M."/>
            <person name="Bottner-Parker K.D."/>
            <person name="Shao J."/>
            <person name="Gundersen-Rindal D.E."/>
            <person name="Zhao Y."/>
            <person name="Davis R.E."/>
        </authorList>
    </citation>
    <scope>NUCLEOTIDE SEQUENCE [LARGE SCALE GENOMIC DNA]</scope>
    <source>
        <strain evidence="3">CX</strain>
    </source>
</reference>
<evidence type="ECO:0000259" key="1">
    <source>
        <dbReference type="Pfam" id="PF18741"/>
    </source>
</evidence>
<sequence length="101" mass="11988">MVEGDNDNRLAIDCHGDRLQSAEQDDHDLNRQRVLERNGWEFWNAFAFNFVLNKEDVIKDLIKNLEAKDIEPAKTENINQAIYTEQRRVTVFRKNEYSFVD</sequence>